<feature type="region of interest" description="Disordered" evidence="1">
    <location>
        <begin position="1019"/>
        <end position="1059"/>
    </location>
</feature>
<proteinExistence type="predicted"/>
<evidence type="ECO:0000313" key="3">
    <source>
        <dbReference type="Proteomes" id="UP000078560"/>
    </source>
</evidence>
<name>A0A1A8WI87_PLAOA</name>
<dbReference type="AlphaFoldDB" id="A0A1A8WI87"/>
<protein>
    <submittedName>
        <fullName evidence="2">Uncharacterized protein</fullName>
    </submittedName>
</protein>
<reference evidence="3" key="1">
    <citation type="submission" date="2016-05" db="EMBL/GenBank/DDBJ databases">
        <authorList>
            <person name="Naeem Raeece"/>
        </authorList>
    </citation>
    <scope>NUCLEOTIDE SEQUENCE [LARGE SCALE GENOMIC DNA]</scope>
</reference>
<feature type="compositionally biased region" description="Acidic residues" evidence="1">
    <location>
        <begin position="1040"/>
        <end position="1049"/>
    </location>
</feature>
<evidence type="ECO:0000256" key="1">
    <source>
        <dbReference type="SAM" id="MobiDB-lite"/>
    </source>
</evidence>
<organism evidence="2 3">
    <name type="scientific">Plasmodium ovale curtisi</name>
    <dbReference type="NCBI Taxonomy" id="864141"/>
    <lineage>
        <taxon>Eukaryota</taxon>
        <taxon>Sar</taxon>
        <taxon>Alveolata</taxon>
        <taxon>Apicomplexa</taxon>
        <taxon>Aconoidasida</taxon>
        <taxon>Haemosporida</taxon>
        <taxon>Plasmodiidae</taxon>
        <taxon>Plasmodium</taxon>
        <taxon>Plasmodium (Plasmodium)</taxon>
    </lineage>
</organism>
<gene>
    <name evidence="2" type="ORF">POVCU2_0075340</name>
</gene>
<dbReference type="Proteomes" id="UP000078560">
    <property type="component" value="Unassembled WGS sequence"/>
</dbReference>
<accession>A0A1A8WI87</accession>
<dbReference type="EMBL" id="FLQU01001333">
    <property type="protein sequence ID" value="SBS92633.1"/>
    <property type="molecule type" value="Genomic_DNA"/>
</dbReference>
<evidence type="ECO:0000313" key="2">
    <source>
        <dbReference type="EMBL" id="SBS92633.1"/>
    </source>
</evidence>
<sequence length="1059" mass="124567">MLKSVCKIGNHFDTTWVKNIHVILPLEPRETTKWQQNWRQNWNHVANCLPANRGHVPFLYPKGNYLIYDKEALRINPTLKEHCRFFHNTSLYKEPTYAHLICKKRTKNDDNVKHFHRLASGYMKGGNPNILWREFPKLCEKEKDTNLPQCSHYSNDNVQTVRKKNETNTMAIIYELLPMESDELSESEKASRLLNYLSEELPDEDFLNLVTISELYRNRIMGDRKLQENPKIVYIVKMHINRTIREKHYDYLFKCFELMRTFNIVNVKLFQKIVYLMLRHSTRQEEKIVSVYFIIKHLYYKKIYDHFICKLLHRYIFKPFFYNIMQNQTCMKSSFLIFAQYATEASRISSILKDEHANMEENHTVLEKYAHHFSNALTSNLQLKDEPVSINDVITFQCLSLKCDFYNGQMNSAVKKHMQAFLNYITPQDLLLLSSNMLLSFTKSNQVLLCRNTNWEDVSQEDNPCGGITHVSENYRNFLATKYVADVAVRTYDHYITGSERYMEHTLRYLVLSSYCHFALYSNWWTDTAISSKMTKKKKNKTVIRARMPYKNYFPEKIAHLLNALLHKFDHLNDFIHMDEKRTERSFQVEEAGKMTTVDGNETSSENILMEKKYMPYYFKAFMRVSLFNTEFVKNTKYTFFFERLYLDYINGYIHHCNEVEVGKSDRENGVEEKNGTVKKRAENTVVDSRLNYDRWEMSLYEISSMCECFFLLKELIGGGVPKLDEERITMDASVDIFEKTLYIYLEKVSINFLKKKLDHDTLNRHYLHNVLLSKYLINGNNFFNYYLLLRVISPLLFSSKFEECLDVTKHIIAHIMSLLFVKGILTLPSIHCINENASNLKIEITNIIKWENNVISINNQRRIRKKTKEHISMLDFTYAGEFIRPSSLYILCLKEISKHEDVYDSFIKDIFQTNNISSELRKCISTCINELPSSTSARISKRVVLHSVDRKLPQFRLRDDSPLKVHRAARVGCLQCGMERFSTLASFFSSTLRYQKCGVHMHILYLILPVLTSSKEKGESTEKGHYVDGVAGEKGTAEEPPDVAEEIDGWGKANKQEK</sequence>